<dbReference type="SMART" id="SM00972">
    <property type="entry name" value="SCPU"/>
    <property type="match status" value="1"/>
</dbReference>
<proteinExistence type="predicted"/>
<dbReference type="InterPro" id="IPR053167">
    <property type="entry name" value="Spore_coat_component"/>
</dbReference>
<dbReference type="Pfam" id="PF05229">
    <property type="entry name" value="SCPU"/>
    <property type="match status" value="1"/>
</dbReference>
<dbReference type="InterPro" id="IPR007893">
    <property type="entry name" value="Spore_coat_U/FanG"/>
</dbReference>
<sequence>MNRKLLVMGCALVFWLFNPLPLWAVTTSGSINATLTLTNGCLINGNPASSNANFGTLNFGVSPATFDTLNATLTGATGSGIRIRCSNGATYTVQITGSNSAPGTIYGAQSASPRYLILNNDTTQGIAYTLYSDAAYNNPITNNANLIASGTSDPVNGTIFPVYGRITQGGNNTAIPAGTYTDVINVQVVY</sequence>
<dbReference type="EMBL" id="CP157947">
    <property type="protein sequence ID" value="XBS69703.1"/>
    <property type="molecule type" value="Genomic_DNA"/>
</dbReference>
<gene>
    <name evidence="3" type="ORF">ABK905_25955</name>
</gene>
<keyword evidence="1" id="KW-0732">Signal</keyword>
<accession>A0AAU7Q9S6</accession>
<feature type="signal peptide" evidence="1">
    <location>
        <begin position="1"/>
        <end position="24"/>
    </location>
</feature>
<dbReference type="AlphaFoldDB" id="A0AAU7Q9S6"/>
<organism evidence="3">
    <name type="scientific">Acerihabitans sp. KWT182</name>
    <dbReference type="NCBI Taxonomy" id="3157919"/>
    <lineage>
        <taxon>Bacteria</taxon>
        <taxon>Pseudomonadati</taxon>
        <taxon>Pseudomonadota</taxon>
        <taxon>Gammaproteobacteria</taxon>
        <taxon>Enterobacterales</taxon>
        <taxon>Pectobacteriaceae</taxon>
        <taxon>Acerihabitans</taxon>
    </lineage>
</organism>
<name>A0AAU7Q9S6_9GAMM</name>
<feature type="domain" description="Spore coat protein U/FanG" evidence="2">
    <location>
        <begin position="29"/>
        <end position="186"/>
    </location>
</feature>
<reference evidence="3" key="1">
    <citation type="submission" date="2024-06" db="EMBL/GenBank/DDBJ databases">
        <authorList>
            <person name="Coelho C."/>
            <person name="Bento M."/>
            <person name="Garcia E."/>
            <person name="Camelo A."/>
            <person name="Brandao I."/>
            <person name="Espirito Santo C."/>
            <person name="Trovao J."/>
            <person name="Verissimo A."/>
            <person name="Costa J."/>
            <person name="Tiago I."/>
        </authorList>
    </citation>
    <scope>NUCLEOTIDE SEQUENCE</scope>
    <source>
        <strain evidence="3">KWT182</strain>
    </source>
</reference>
<protein>
    <submittedName>
        <fullName evidence="3">Spore coat U domain-containing protein</fullName>
    </submittedName>
</protein>
<evidence type="ECO:0000256" key="1">
    <source>
        <dbReference type="SAM" id="SignalP"/>
    </source>
</evidence>
<evidence type="ECO:0000259" key="2">
    <source>
        <dbReference type="Pfam" id="PF05229"/>
    </source>
</evidence>
<dbReference type="PANTHER" id="PTHR37089">
    <property type="entry name" value="PROTEIN U-RELATED"/>
    <property type="match status" value="1"/>
</dbReference>
<evidence type="ECO:0000313" key="3">
    <source>
        <dbReference type="EMBL" id="XBS69703.1"/>
    </source>
</evidence>
<feature type="chain" id="PRO_5043436936" evidence="1">
    <location>
        <begin position="25"/>
        <end position="190"/>
    </location>
</feature>